<organism evidence="1">
    <name type="scientific">Arundo donax</name>
    <name type="common">Giant reed</name>
    <name type="synonym">Donax arundinaceus</name>
    <dbReference type="NCBI Taxonomy" id="35708"/>
    <lineage>
        <taxon>Eukaryota</taxon>
        <taxon>Viridiplantae</taxon>
        <taxon>Streptophyta</taxon>
        <taxon>Embryophyta</taxon>
        <taxon>Tracheophyta</taxon>
        <taxon>Spermatophyta</taxon>
        <taxon>Magnoliopsida</taxon>
        <taxon>Liliopsida</taxon>
        <taxon>Poales</taxon>
        <taxon>Poaceae</taxon>
        <taxon>PACMAD clade</taxon>
        <taxon>Arundinoideae</taxon>
        <taxon>Arundineae</taxon>
        <taxon>Arundo</taxon>
    </lineage>
</organism>
<dbReference type="AlphaFoldDB" id="A0A0A9AKV4"/>
<sequence length="35" mass="3923">MLMAREHASSGMRIRHSSAPTLPSFRKAISKQIII</sequence>
<accession>A0A0A9AKV4</accession>
<protein>
    <submittedName>
        <fullName evidence="1">Uncharacterized protein</fullName>
    </submittedName>
</protein>
<evidence type="ECO:0000313" key="1">
    <source>
        <dbReference type="EMBL" id="JAD51791.1"/>
    </source>
</evidence>
<name>A0A0A9AKV4_ARUDO</name>
<reference evidence="1" key="2">
    <citation type="journal article" date="2015" name="Data Brief">
        <title>Shoot transcriptome of the giant reed, Arundo donax.</title>
        <authorList>
            <person name="Barrero R.A."/>
            <person name="Guerrero F.D."/>
            <person name="Moolhuijzen P."/>
            <person name="Goolsby J.A."/>
            <person name="Tidwell J."/>
            <person name="Bellgard S.E."/>
            <person name="Bellgard M.I."/>
        </authorList>
    </citation>
    <scope>NUCLEOTIDE SEQUENCE</scope>
    <source>
        <tissue evidence="1">Shoot tissue taken approximately 20 cm above the soil surface</tissue>
    </source>
</reference>
<dbReference type="EMBL" id="GBRH01246104">
    <property type="protein sequence ID" value="JAD51791.1"/>
    <property type="molecule type" value="Transcribed_RNA"/>
</dbReference>
<proteinExistence type="predicted"/>
<reference evidence="1" key="1">
    <citation type="submission" date="2014-09" db="EMBL/GenBank/DDBJ databases">
        <authorList>
            <person name="Magalhaes I.L.F."/>
            <person name="Oliveira U."/>
            <person name="Santos F.R."/>
            <person name="Vidigal T.H.D.A."/>
            <person name="Brescovit A.D."/>
            <person name="Santos A.J."/>
        </authorList>
    </citation>
    <scope>NUCLEOTIDE SEQUENCE</scope>
    <source>
        <tissue evidence="1">Shoot tissue taken approximately 20 cm above the soil surface</tissue>
    </source>
</reference>